<comment type="caution">
    <text evidence="2">The sequence shown here is derived from an EMBL/GenBank/DDBJ whole genome shotgun (WGS) entry which is preliminary data.</text>
</comment>
<dbReference type="Gene3D" id="3.40.250.10">
    <property type="entry name" value="Rhodanese-like domain"/>
    <property type="match status" value="1"/>
</dbReference>
<dbReference type="PROSITE" id="PS50206">
    <property type="entry name" value="RHODANESE_3"/>
    <property type="match status" value="1"/>
</dbReference>
<feature type="domain" description="Rhodanese" evidence="1">
    <location>
        <begin position="27"/>
        <end position="117"/>
    </location>
</feature>
<dbReference type="PANTHER" id="PTHR43031">
    <property type="entry name" value="FAD-DEPENDENT OXIDOREDUCTASE"/>
    <property type="match status" value="1"/>
</dbReference>
<dbReference type="InterPro" id="IPR050229">
    <property type="entry name" value="GlpE_sulfurtransferase"/>
</dbReference>
<proteinExistence type="predicted"/>
<sequence length="149" mass="17019">MSRFFGERGLHIAGVIHLSPREAFELVRQGATLVDVREDMEKNGKYFAVENVISIPFSRFPEECDRLPRDRPLILADSVGVNSKKAFLLLQERGYTEIANLNGGIVDWERDGLPTKIIDDEMLIGQCACKLRPKKIYRSRRTEEEDPPT</sequence>
<reference evidence="2 3" key="1">
    <citation type="submission" date="2018-05" db="EMBL/GenBank/DDBJ databases">
        <title>A metagenomic window into the 2 km-deep terrestrial subsurface aquifer revealed taxonomically and functionally diverse microbial community comprising novel uncultured bacterial lineages.</title>
        <authorList>
            <person name="Kadnikov V.V."/>
            <person name="Mardanov A.V."/>
            <person name="Beletsky A.V."/>
            <person name="Banks D."/>
            <person name="Pimenov N.V."/>
            <person name="Frank Y.A."/>
            <person name="Karnachuk O.V."/>
            <person name="Ravin N.V."/>
        </authorList>
    </citation>
    <scope>NUCLEOTIDE SEQUENCE [LARGE SCALE GENOMIC DNA]</scope>
    <source>
        <strain evidence="2">BY5</strain>
    </source>
</reference>
<dbReference type="Proteomes" id="UP000252355">
    <property type="component" value="Unassembled WGS sequence"/>
</dbReference>
<dbReference type="SMART" id="SM00450">
    <property type="entry name" value="RHOD"/>
    <property type="match status" value="1"/>
</dbReference>
<dbReference type="InterPro" id="IPR001763">
    <property type="entry name" value="Rhodanese-like_dom"/>
</dbReference>
<gene>
    <name evidence="2" type="ORF">OZSIB_2128</name>
</gene>
<dbReference type="CDD" id="cd00158">
    <property type="entry name" value="RHOD"/>
    <property type="match status" value="1"/>
</dbReference>
<accession>A0A367ZU72</accession>
<name>A0A367ZU72_9BACT</name>
<organism evidence="2 3">
    <name type="scientific">Candidatus Ozemobacter sibiricus</name>
    <dbReference type="NCBI Taxonomy" id="2268124"/>
    <lineage>
        <taxon>Bacteria</taxon>
        <taxon>Candidatus Ozemobacteria</taxon>
        <taxon>Candidatus Ozemobacterales</taxon>
        <taxon>Candidatus Ozemobacteraceae</taxon>
        <taxon>Candidatus Ozemobacter</taxon>
    </lineage>
</organism>
<evidence type="ECO:0000313" key="2">
    <source>
        <dbReference type="EMBL" id="RCK81259.1"/>
    </source>
</evidence>
<dbReference type="InterPro" id="IPR036873">
    <property type="entry name" value="Rhodanese-like_dom_sf"/>
</dbReference>
<dbReference type="EMBL" id="QOQW01000002">
    <property type="protein sequence ID" value="RCK81259.1"/>
    <property type="molecule type" value="Genomic_DNA"/>
</dbReference>
<evidence type="ECO:0000259" key="1">
    <source>
        <dbReference type="PROSITE" id="PS50206"/>
    </source>
</evidence>
<dbReference type="AlphaFoldDB" id="A0A367ZU72"/>
<dbReference type="Pfam" id="PF00581">
    <property type="entry name" value="Rhodanese"/>
    <property type="match status" value="1"/>
</dbReference>
<protein>
    <submittedName>
        <fullName evidence="2">Rhodanese domain protein</fullName>
    </submittedName>
</protein>
<dbReference type="PANTHER" id="PTHR43031:SF1">
    <property type="entry name" value="PYRIDINE NUCLEOTIDE-DISULPHIDE OXIDOREDUCTASE"/>
    <property type="match status" value="1"/>
</dbReference>
<evidence type="ECO:0000313" key="3">
    <source>
        <dbReference type="Proteomes" id="UP000252355"/>
    </source>
</evidence>
<dbReference type="SUPFAM" id="SSF52821">
    <property type="entry name" value="Rhodanese/Cell cycle control phosphatase"/>
    <property type="match status" value="1"/>
</dbReference>